<feature type="transmembrane region" description="Helical" evidence="8">
    <location>
        <begin position="21"/>
        <end position="40"/>
    </location>
</feature>
<evidence type="ECO:0000256" key="1">
    <source>
        <dbReference type="ARBA" id="ARBA00004651"/>
    </source>
</evidence>
<keyword evidence="8" id="KW-0997">Cell inner membrane</keyword>
<accession>A0ABR6NB13</accession>
<feature type="transmembrane region" description="Helical" evidence="8">
    <location>
        <begin position="359"/>
        <end position="379"/>
    </location>
</feature>
<dbReference type="InterPro" id="IPR011701">
    <property type="entry name" value="MFS"/>
</dbReference>
<evidence type="ECO:0000256" key="2">
    <source>
        <dbReference type="ARBA" id="ARBA00006236"/>
    </source>
</evidence>
<comment type="similarity">
    <text evidence="2 8">Belongs to the major facilitator superfamily. Bcr/CmlA family.</text>
</comment>
<evidence type="ECO:0000313" key="10">
    <source>
        <dbReference type="EMBL" id="MBB5984477.1"/>
    </source>
</evidence>
<feature type="transmembrane region" description="Helical" evidence="8">
    <location>
        <begin position="320"/>
        <end position="338"/>
    </location>
</feature>
<evidence type="ECO:0000313" key="11">
    <source>
        <dbReference type="Proteomes" id="UP001138540"/>
    </source>
</evidence>
<feature type="transmembrane region" description="Helical" evidence="8">
    <location>
        <begin position="229"/>
        <end position="250"/>
    </location>
</feature>
<evidence type="ECO:0000256" key="8">
    <source>
        <dbReference type="RuleBase" id="RU365088"/>
    </source>
</evidence>
<proteinExistence type="inferred from homology"/>
<evidence type="ECO:0000256" key="7">
    <source>
        <dbReference type="ARBA" id="ARBA00023136"/>
    </source>
</evidence>
<dbReference type="SUPFAM" id="SSF103473">
    <property type="entry name" value="MFS general substrate transporter"/>
    <property type="match status" value="1"/>
</dbReference>
<feature type="transmembrane region" description="Helical" evidence="8">
    <location>
        <begin position="262"/>
        <end position="282"/>
    </location>
</feature>
<keyword evidence="6 8" id="KW-1133">Transmembrane helix</keyword>
<dbReference type="RefSeq" id="WP_184149677.1">
    <property type="nucleotide sequence ID" value="NZ_JACHKA010000001.1"/>
</dbReference>
<keyword evidence="5 8" id="KW-0812">Transmembrane</keyword>
<feature type="transmembrane region" description="Helical" evidence="8">
    <location>
        <begin position="149"/>
        <end position="171"/>
    </location>
</feature>
<feature type="transmembrane region" description="Helical" evidence="8">
    <location>
        <begin position="294"/>
        <end position="314"/>
    </location>
</feature>
<dbReference type="InterPro" id="IPR036259">
    <property type="entry name" value="MFS_trans_sf"/>
</dbReference>
<dbReference type="InterPro" id="IPR005829">
    <property type="entry name" value="Sugar_transporter_CS"/>
</dbReference>
<dbReference type="CDD" id="cd17320">
    <property type="entry name" value="MFS_MdfA_MDR_like"/>
    <property type="match status" value="1"/>
</dbReference>
<dbReference type="InterPro" id="IPR004812">
    <property type="entry name" value="Efflux_drug-R_Bcr/CmlA"/>
</dbReference>
<dbReference type="NCBIfam" id="TIGR00710">
    <property type="entry name" value="efflux_Bcr_CflA"/>
    <property type="match status" value="1"/>
</dbReference>
<dbReference type="PROSITE" id="PS50850">
    <property type="entry name" value="MFS"/>
    <property type="match status" value="1"/>
</dbReference>
<dbReference type="PANTHER" id="PTHR42718">
    <property type="entry name" value="MAJOR FACILITATOR SUPERFAMILY MULTIDRUG TRANSPORTER MFSC"/>
    <property type="match status" value="1"/>
</dbReference>
<keyword evidence="11" id="KW-1185">Reference proteome</keyword>
<dbReference type="InterPro" id="IPR020846">
    <property type="entry name" value="MFS_dom"/>
</dbReference>
<evidence type="ECO:0000256" key="6">
    <source>
        <dbReference type="ARBA" id="ARBA00022989"/>
    </source>
</evidence>
<evidence type="ECO:0000256" key="5">
    <source>
        <dbReference type="ARBA" id="ARBA00022692"/>
    </source>
</evidence>
<feature type="transmembrane region" description="Helical" evidence="8">
    <location>
        <begin position="385"/>
        <end position="406"/>
    </location>
</feature>
<dbReference type="Proteomes" id="UP001138540">
    <property type="component" value="Unassembled WGS sequence"/>
</dbReference>
<comment type="subcellular location">
    <subcellularLocation>
        <location evidence="8">Cell inner membrane</location>
        <topology evidence="8">Multi-pass membrane protein</topology>
    </subcellularLocation>
    <subcellularLocation>
        <location evidence="1">Cell membrane</location>
        <topology evidence="1">Multi-pass membrane protein</topology>
    </subcellularLocation>
</comment>
<keyword evidence="3 8" id="KW-0813">Transport</keyword>
<evidence type="ECO:0000256" key="3">
    <source>
        <dbReference type="ARBA" id="ARBA00022448"/>
    </source>
</evidence>
<protein>
    <recommendedName>
        <fullName evidence="8">Bcr/CflA family efflux transporter</fullName>
    </recommendedName>
</protein>
<comment type="caution">
    <text evidence="10">The sequence shown here is derived from an EMBL/GenBank/DDBJ whole genome shotgun (WGS) entry which is preliminary data.</text>
</comment>
<sequence length="409" mass="41924">MAHRTDSGSRRDTPSAAPEKLPLGQIILLAALTAVLPASIDGLSPALPAIAAALDTRAAHVPAAISAFVISFAIAQLLGGMLADALGRRPVVLAGLAIYVLASVLALFATSFPLLLAARALQGLGAAAAVLLARTIVRDQLPREAAGRALAQIGIFFSCTPIIAPLISGVLVSVGGWRAPLLAMAVLGVVIGAASLLRLPETLARDKRLPFDGPGLLGSFARLSRSPALLAYVLANAFAYSGILLFSAAAPQVMIDHMGLGALDYALLFALSTMGFMAGNAASFRLVRRQGVDGTLRIGVPFQLAGPIAMLVATQLWPNAWAALIVPQILYTFGWGIVQPQAQAGALSTHPESIGQASALLGFVQLAIAAIIVAVFSRLTGGTSLALALGMAFCGAGALLCGWLLVGRR</sequence>
<evidence type="ECO:0000259" key="9">
    <source>
        <dbReference type="PROSITE" id="PS50850"/>
    </source>
</evidence>
<feature type="domain" description="Major facilitator superfamily (MFS) profile" evidence="9">
    <location>
        <begin position="23"/>
        <end position="409"/>
    </location>
</feature>
<dbReference type="PANTHER" id="PTHR42718:SF46">
    <property type="entry name" value="BLR6921 PROTEIN"/>
    <property type="match status" value="1"/>
</dbReference>
<dbReference type="EMBL" id="JACHKA010000001">
    <property type="protein sequence ID" value="MBB5984477.1"/>
    <property type="molecule type" value="Genomic_DNA"/>
</dbReference>
<feature type="transmembrane region" description="Helical" evidence="8">
    <location>
        <begin position="177"/>
        <end position="199"/>
    </location>
</feature>
<dbReference type="Gene3D" id="1.20.1720.10">
    <property type="entry name" value="Multidrug resistance protein D"/>
    <property type="match status" value="1"/>
</dbReference>
<dbReference type="Pfam" id="PF07690">
    <property type="entry name" value="MFS_1"/>
    <property type="match status" value="1"/>
</dbReference>
<keyword evidence="7 8" id="KW-0472">Membrane</keyword>
<feature type="transmembrane region" description="Helical" evidence="8">
    <location>
        <begin position="60"/>
        <end position="79"/>
    </location>
</feature>
<gene>
    <name evidence="10" type="ORF">HNP60_000451</name>
</gene>
<dbReference type="PROSITE" id="PS00216">
    <property type="entry name" value="SUGAR_TRANSPORT_1"/>
    <property type="match status" value="1"/>
</dbReference>
<name>A0ABR6NB13_9SPHN</name>
<feature type="transmembrane region" description="Helical" evidence="8">
    <location>
        <begin position="116"/>
        <end position="137"/>
    </location>
</feature>
<evidence type="ECO:0000256" key="4">
    <source>
        <dbReference type="ARBA" id="ARBA00022475"/>
    </source>
</evidence>
<organism evidence="10 11">
    <name type="scientific">Sphingobium lignivorans</name>
    <dbReference type="NCBI Taxonomy" id="2735886"/>
    <lineage>
        <taxon>Bacteria</taxon>
        <taxon>Pseudomonadati</taxon>
        <taxon>Pseudomonadota</taxon>
        <taxon>Alphaproteobacteria</taxon>
        <taxon>Sphingomonadales</taxon>
        <taxon>Sphingomonadaceae</taxon>
        <taxon>Sphingobium</taxon>
    </lineage>
</organism>
<reference evidence="10 11" key="1">
    <citation type="submission" date="2020-08" db="EMBL/GenBank/DDBJ databases">
        <title>Exploring microbial biodiversity for novel pathways involved in the catabolism of aromatic compounds derived from lignin.</title>
        <authorList>
            <person name="Elkins J."/>
        </authorList>
    </citation>
    <scope>NUCLEOTIDE SEQUENCE [LARGE SCALE GENOMIC DNA]</scope>
    <source>
        <strain evidence="10 11">B1D3A</strain>
    </source>
</reference>
<keyword evidence="4" id="KW-1003">Cell membrane</keyword>
<feature type="transmembrane region" description="Helical" evidence="8">
    <location>
        <begin position="91"/>
        <end position="110"/>
    </location>
</feature>